<dbReference type="AlphaFoldDB" id="Q2G7M1"/>
<dbReference type="InterPro" id="IPR009057">
    <property type="entry name" value="Homeodomain-like_sf"/>
</dbReference>
<organism evidence="5 6">
    <name type="scientific">Novosphingobium aromaticivorans (strain ATCC 700278 / DSM 12444 / CCUG 56034 / CIP 105152 / NBRC 16084 / F199)</name>
    <dbReference type="NCBI Taxonomy" id="279238"/>
    <lineage>
        <taxon>Bacteria</taxon>
        <taxon>Pseudomonadati</taxon>
        <taxon>Pseudomonadota</taxon>
        <taxon>Alphaproteobacteria</taxon>
        <taxon>Sphingomonadales</taxon>
        <taxon>Sphingomonadaceae</taxon>
        <taxon>Novosphingobium</taxon>
    </lineage>
</organism>
<dbReference type="Gene3D" id="1.10.357.10">
    <property type="entry name" value="Tetracycline Repressor, domain 2"/>
    <property type="match status" value="1"/>
</dbReference>
<dbReference type="Pfam" id="PF00440">
    <property type="entry name" value="TetR_N"/>
    <property type="match status" value="1"/>
</dbReference>
<name>Q2G7M1_NOVAD</name>
<dbReference type="eggNOG" id="COG1309">
    <property type="taxonomic scope" value="Bacteria"/>
</dbReference>
<dbReference type="InterPro" id="IPR001647">
    <property type="entry name" value="HTH_TetR"/>
</dbReference>
<feature type="DNA-binding region" description="H-T-H motif" evidence="2">
    <location>
        <begin position="64"/>
        <end position="83"/>
    </location>
</feature>
<keyword evidence="6" id="KW-1185">Reference proteome</keyword>
<dbReference type="EMBL" id="CP000248">
    <property type="protein sequence ID" value="ABD26152.1"/>
    <property type="molecule type" value="Genomic_DNA"/>
</dbReference>
<dbReference type="Proteomes" id="UP000009134">
    <property type="component" value="Chromosome"/>
</dbReference>
<dbReference type="RefSeq" id="WP_011445362.1">
    <property type="nucleotide sequence ID" value="NC_007794.1"/>
</dbReference>
<keyword evidence="1 2" id="KW-0238">DNA-binding</keyword>
<protein>
    <submittedName>
        <fullName evidence="5">Transcriptional regulator, TetR family</fullName>
    </submittedName>
</protein>
<proteinExistence type="predicted"/>
<dbReference type="PANTHER" id="PTHR30055">
    <property type="entry name" value="HTH-TYPE TRANSCRIPTIONAL REGULATOR RUTR"/>
    <property type="match status" value="1"/>
</dbReference>
<dbReference type="GO" id="GO:0000976">
    <property type="term" value="F:transcription cis-regulatory region binding"/>
    <property type="evidence" value="ECO:0007669"/>
    <property type="project" value="TreeGrafter"/>
</dbReference>
<dbReference type="PANTHER" id="PTHR30055:SF146">
    <property type="entry name" value="HTH-TYPE TRANSCRIPTIONAL DUAL REGULATOR CECR"/>
    <property type="match status" value="1"/>
</dbReference>
<dbReference type="HOGENOM" id="CLU_1198784_0_0_5"/>
<sequence length="231" mass="25901">MTAPHDQAERNSPPSTDGRAIEAQGPLCSVRRGRPSLEEAQRLPARILEAGWEVLRDQGFDAFTFDRVARHAHIGKATIYARFPGKREFLEALLLHKVEERRMSIMAIGHGRPLVEAFCLRAAAVIEILLSPDGVMMERLVDWCDQEFGDGEINYRHAMFDDALANIETELREAAQEAGAAIDDFPLAARFWLEGILGHARLSGGARCYDQTQTEAWARRYSEFFFAGIKG</sequence>
<dbReference type="InterPro" id="IPR050109">
    <property type="entry name" value="HTH-type_TetR-like_transc_reg"/>
</dbReference>
<accession>Q2G7M1</accession>
<evidence type="ECO:0000313" key="6">
    <source>
        <dbReference type="Proteomes" id="UP000009134"/>
    </source>
</evidence>
<dbReference type="STRING" id="279238.Saro_1712"/>
<dbReference type="PRINTS" id="PR00455">
    <property type="entry name" value="HTHTETR"/>
</dbReference>
<dbReference type="GO" id="GO:0003700">
    <property type="term" value="F:DNA-binding transcription factor activity"/>
    <property type="evidence" value="ECO:0007669"/>
    <property type="project" value="TreeGrafter"/>
</dbReference>
<evidence type="ECO:0000256" key="3">
    <source>
        <dbReference type="SAM" id="MobiDB-lite"/>
    </source>
</evidence>
<dbReference type="KEGG" id="nar:Saro_1712"/>
<feature type="domain" description="HTH tetR-type" evidence="4">
    <location>
        <begin position="41"/>
        <end position="101"/>
    </location>
</feature>
<evidence type="ECO:0000259" key="4">
    <source>
        <dbReference type="PROSITE" id="PS50977"/>
    </source>
</evidence>
<dbReference type="PROSITE" id="PS50977">
    <property type="entry name" value="HTH_TETR_2"/>
    <property type="match status" value="1"/>
</dbReference>
<dbReference type="SUPFAM" id="SSF46689">
    <property type="entry name" value="Homeodomain-like"/>
    <property type="match status" value="1"/>
</dbReference>
<evidence type="ECO:0000256" key="1">
    <source>
        <dbReference type="ARBA" id="ARBA00023125"/>
    </source>
</evidence>
<gene>
    <name evidence="5" type="ordered locus">Saro_1712</name>
</gene>
<reference evidence="6" key="1">
    <citation type="submission" date="2006-01" db="EMBL/GenBank/DDBJ databases">
        <title>Complete sequence of Novosphingobium aromaticivorans DSM 12444.</title>
        <authorList>
            <consortium name="US DOE Joint Genome Institute"/>
            <person name="Copeland A."/>
            <person name="Lucas S."/>
            <person name="Lapidus A."/>
            <person name="Barry K."/>
            <person name="Detter J.C."/>
            <person name="Glavina T."/>
            <person name="Hammon N."/>
            <person name="Israni S."/>
            <person name="Pitluck S."/>
            <person name="Chain P."/>
            <person name="Malfatti S."/>
            <person name="Shin M."/>
            <person name="Vergez L."/>
            <person name="Schmutz J."/>
            <person name="Larimer F."/>
            <person name="Land M."/>
            <person name="Kyrpides N."/>
            <person name="Ivanova N."/>
            <person name="Fredrickson J."/>
            <person name="Balkwill D."/>
            <person name="Romine M.F."/>
            <person name="Richardson P."/>
        </authorList>
    </citation>
    <scope>NUCLEOTIDE SEQUENCE [LARGE SCALE GENOMIC DNA]</scope>
    <source>
        <strain evidence="6">ATCC 700278 / DSM 12444 / CCUG 56034 / CIP 105152 / NBRC 16084 / F199</strain>
    </source>
</reference>
<evidence type="ECO:0000313" key="5">
    <source>
        <dbReference type="EMBL" id="ABD26152.1"/>
    </source>
</evidence>
<evidence type="ECO:0000256" key="2">
    <source>
        <dbReference type="PROSITE-ProRule" id="PRU00335"/>
    </source>
</evidence>
<feature type="region of interest" description="Disordered" evidence="3">
    <location>
        <begin position="1"/>
        <end position="21"/>
    </location>
</feature>